<evidence type="ECO:0000313" key="12">
    <source>
        <dbReference type="Proteomes" id="UP000026962"/>
    </source>
</evidence>
<dbReference type="InterPro" id="IPR001841">
    <property type="entry name" value="Znf_RING"/>
</dbReference>
<dbReference type="Proteomes" id="UP000026962">
    <property type="component" value="Chromosome 5"/>
</dbReference>
<keyword evidence="7" id="KW-0862">Zinc</keyword>
<evidence type="ECO:0000256" key="1">
    <source>
        <dbReference type="ARBA" id="ARBA00000900"/>
    </source>
</evidence>
<feature type="region of interest" description="Disordered" evidence="9">
    <location>
        <begin position="26"/>
        <end position="55"/>
    </location>
</feature>
<feature type="compositionally biased region" description="Low complexity" evidence="9">
    <location>
        <begin position="26"/>
        <end position="39"/>
    </location>
</feature>
<dbReference type="InterPro" id="IPR045191">
    <property type="entry name" value="MBR1/2-like"/>
</dbReference>
<keyword evidence="5 8" id="KW-0863">Zinc-finger</keyword>
<feature type="region of interest" description="Disordered" evidence="9">
    <location>
        <begin position="406"/>
        <end position="471"/>
    </location>
</feature>
<evidence type="ECO:0000256" key="6">
    <source>
        <dbReference type="ARBA" id="ARBA00022786"/>
    </source>
</evidence>
<feature type="domain" description="RING-type" evidence="10">
    <location>
        <begin position="301"/>
        <end position="339"/>
    </location>
</feature>
<dbReference type="Pfam" id="PF13639">
    <property type="entry name" value="zf-RING_2"/>
    <property type="match status" value="2"/>
</dbReference>
<reference evidence="11" key="2">
    <citation type="submission" date="2018-05" db="EMBL/GenBank/DDBJ databases">
        <title>OpunRS2 (Oryza punctata Reference Sequence Version 2).</title>
        <authorList>
            <person name="Zhang J."/>
            <person name="Kudrna D."/>
            <person name="Lee S."/>
            <person name="Talag J."/>
            <person name="Welchert J."/>
            <person name="Wing R.A."/>
        </authorList>
    </citation>
    <scope>NUCLEOTIDE SEQUENCE [LARGE SCALE GENOMIC DNA]</scope>
</reference>
<feature type="compositionally biased region" description="Basic residues" evidence="9">
    <location>
        <begin position="88"/>
        <end position="97"/>
    </location>
</feature>
<feature type="compositionally biased region" description="Gly residues" evidence="9">
    <location>
        <begin position="103"/>
        <end position="112"/>
    </location>
</feature>
<dbReference type="Gene3D" id="3.30.40.10">
    <property type="entry name" value="Zinc/RING finger domain, C3HC4 (zinc finger)"/>
    <property type="match status" value="2"/>
</dbReference>
<organism evidence="11">
    <name type="scientific">Oryza punctata</name>
    <name type="common">Red rice</name>
    <dbReference type="NCBI Taxonomy" id="4537"/>
    <lineage>
        <taxon>Eukaryota</taxon>
        <taxon>Viridiplantae</taxon>
        <taxon>Streptophyta</taxon>
        <taxon>Embryophyta</taxon>
        <taxon>Tracheophyta</taxon>
        <taxon>Spermatophyta</taxon>
        <taxon>Magnoliopsida</taxon>
        <taxon>Liliopsida</taxon>
        <taxon>Poales</taxon>
        <taxon>Poaceae</taxon>
        <taxon>BOP clade</taxon>
        <taxon>Oryzoideae</taxon>
        <taxon>Oryzeae</taxon>
        <taxon>Oryzinae</taxon>
        <taxon>Oryza</taxon>
    </lineage>
</organism>
<dbReference type="GO" id="GO:0061630">
    <property type="term" value="F:ubiquitin protein ligase activity"/>
    <property type="evidence" value="ECO:0007669"/>
    <property type="project" value="UniProtKB-EC"/>
</dbReference>
<dbReference type="eggNOG" id="KOG0800">
    <property type="taxonomic scope" value="Eukaryota"/>
</dbReference>
<dbReference type="HOGENOM" id="CLU_453738_0_0_1"/>
<keyword evidence="12" id="KW-1185">Reference proteome</keyword>
<evidence type="ECO:0000256" key="4">
    <source>
        <dbReference type="ARBA" id="ARBA00022723"/>
    </source>
</evidence>
<comment type="catalytic activity">
    <reaction evidence="1">
        <text>S-ubiquitinyl-[E2 ubiquitin-conjugating enzyme]-L-cysteine + [acceptor protein]-L-lysine = [E2 ubiquitin-conjugating enzyme]-L-cysteine + N(6)-ubiquitinyl-[acceptor protein]-L-lysine.</text>
        <dbReference type="EC" id="2.3.2.27"/>
    </reaction>
</comment>
<feature type="region of interest" description="Disordered" evidence="9">
    <location>
        <begin position="152"/>
        <end position="217"/>
    </location>
</feature>
<protein>
    <recommendedName>
        <fullName evidence="2">RING-type E3 ubiquitin transferase</fullName>
        <ecNumber evidence="2">2.3.2.27</ecNumber>
    </recommendedName>
</protein>
<keyword evidence="6" id="KW-0833">Ubl conjugation pathway</keyword>
<proteinExistence type="predicted"/>
<feature type="compositionally biased region" description="Basic residues" evidence="9">
    <location>
        <begin position="341"/>
        <end position="351"/>
    </location>
</feature>
<evidence type="ECO:0000313" key="11">
    <source>
        <dbReference type="EnsemblPlants" id="OPUNC05G22390.1"/>
    </source>
</evidence>
<dbReference type="FunFam" id="3.30.40.10:FF:000451">
    <property type="entry name" value="E3 ubiquitin-protein ligase rnf12-A"/>
    <property type="match status" value="2"/>
</dbReference>
<evidence type="ECO:0000256" key="3">
    <source>
        <dbReference type="ARBA" id="ARBA00022679"/>
    </source>
</evidence>
<evidence type="ECO:0000256" key="8">
    <source>
        <dbReference type="PROSITE-ProRule" id="PRU00175"/>
    </source>
</evidence>
<evidence type="ECO:0000256" key="2">
    <source>
        <dbReference type="ARBA" id="ARBA00012483"/>
    </source>
</evidence>
<dbReference type="SUPFAM" id="SSF57850">
    <property type="entry name" value="RING/U-box"/>
    <property type="match status" value="2"/>
</dbReference>
<dbReference type="GO" id="GO:0008270">
    <property type="term" value="F:zinc ion binding"/>
    <property type="evidence" value="ECO:0007669"/>
    <property type="project" value="UniProtKB-KW"/>
</dbReference>
<feature type="region of interest" description="Disordered" evidence="9">
    <location>
        <begin position="340"/>
        <end position="370"/>
    </location>
</feature>
<feature type="compositionally biased region" description="Basic and acidic residues" evidence="9">
    <location>
        <begin position="414"/>
        <end position="427"/>
    </location>
</feature>
<feature type="region of interest" description="Disordered" evidence="9">
    <location>
        <begin position="72"/>
        <end position="117"/>
    </location>
</feature>
<sequence length="602" mass="66916">MARRDGGAPAAEAAEQQRRVALRVLLSRAEASSPPAAVEEAQRGRSGGGNKGLASAALRGLGCTSTAALRAHAPASAAEMVSSSERWHGRRRRRKGQERRSARGGGGGGGVGPPGPAPAAAEDVWCTCAPGITFTAEASSVDCVVARHAHHTAAAMGSGRRGEAERRHRERPAAPRARRVTMREHISSSLMDSPPFPDMPLLNADLLPPPPPGRHRHGYRQEEIMMLRTRLLWGRLGMHDQHQDWRLDVDNMTYEELLDLEDRIGYVSTGLHDDEISRSLRTFKYSAFNPKHFATEVERNCSICQEEFEANQETGRLICGHSYHVQCIKQWLSRKNTCPRWHGRRRRRKGQERRSARGGGGGGGVGPPGPAPAAAEDVWCTCAPGITFTAEASSVDCVVARHAHHTAAAMGSGRRGEAERRHRERPAAPRARRVTMREHISSSLMDSPPFPDMPLLNADLLPPPPPGRHRHGYRQEEIMMLRTRLLWGRLGMHDQHQDWRLDVDNMTYEELLDLEDRIGYVSTGLHDDEISRSLRTFKYSAFNPKHFATEVERNCSICQEEFEANQETGRLICGHSYHVQCIKQWLSRKNTCPVCKTVASKT</sequence>
<dbReference type="EnsemblPlants" id="OPUNC05G22390.1">
    <property type="protein sequence ID" value="OPUNC05G22390.1"/>
    <property type="gene ID" value="OPUNC05G22390"/>
</dbReference>
<reference evidence="11" key="1">
    <citation type="submission" date="2015-04" db="UniProtKB">
        <authorList>
            <consortium name="EnsemblPlants"/>
        </authorList>
    </citation>
    <scope>IDENTIFICATION</scope>
</reference>
<dbReference type="SMART" id="SM00184">
    <property type="entry name" value="RING"/>
    <property type="match status" value="2"/>
</dbReference>
<evidence type="ECO:0000256" key="9">
    <source>
        <dbReference type="SAM" id="MobiDB-lite"/>
    </source>
</evidence>
<evidence type="ECO:0000259" key="10">
    <source>
        <dbReference type="PROSITE" id="PS50089"/>
    </source>
</evidence>
<dbReference type="EC" id="2.3.2.27" evidence="2"/>
<accession>A0A0E0L5D0</accession>
<feature type="domain" description="RING-type" evidence="10">
    <location>
        <begin position="555"/>
        <end position="596"/>
    </location>
</feature>
<keyword evidence="3" id="KW-0808">Transferase</keyword>
<dbReference type="AlphaFoldDB" id="A0A0E0L5D0"/>
<evidence type="ECO:0000256" key="5">
    <source>
        <dbReference type="ARBA" id="ARBA00022771"/>
    </source>
</evidence>
<keyword evidence="4" id="KW-0479">Metal-binding</keyword>
<dbReference type="PROSITE" id="PS50089">
    <property type="entry name" value="ZF_RING_2"/>
    <property type="match status" value="2"/>
</dbReference>
<dbReference type="InterPro" id="IPR013083">
    <property type="entry name" value="Znf_RING/FYVE/PHD"/>
</dbReference>
<feature type="compositionally biased region" description="Basic and acidic residues" evidence="9">
    <location>
        <begin position="160"/>
        <end position="173"/>
    </location>
</feature>
<feature type="compositionally biased region" description="Gly residues" evidence="9">
    <location>
        <begin position="357"/>
        <end position="366"/>
    </location>
</feature>
<dbReference type="PANTHER" id="PTHR22937">
    <property type="entry name" value="E3 UBIQUITIN-PROTEIN LIGASE RNF165"/>
    <property type="match status" value="1"/>
</dbReference>
<dbReference type="PANTHER" id="PTHR22937:SF122">
    <property type="entry name" value="RING-TYPE E3 UBIQUITIN TRANSFERASE"/>
    <property type="match status" value="1"/>
</dbReference>
<evidence type="ECO:0000256" key="7">
    <source>
        <dbReference type="ARBA" id="ARBA00022833"/>
    </source>
</evidence>
<name>A0A0E0L5D0_ORYPU</name>
<dbReference type="Gramene" id="OPUNC05G22390.1">
    <property type="protein sequence ID" value="OPUNC05G22390.1"/>
    <property type="gene ID" value="OPUNC05G22390"/>
</dbReference>
<dbReference type="STRING" id="4537.A0A0E0L5D0"/>